<protein>
    <submittedName>
        <fullName evidence="2">COX2_CUA domain-containing protein</fullName>
    </submittedName>
</protein>
<dbReference type="AlphaFoldDB" id="A0A7E4USC6"/>
<proteinExistence type="predicted"/>
<evidence type="ECO:0000313" key="1">
    <source>
        <dbReference type="Proteomes" id="UP000492821"/>
    </source>
</evidence>
<evidence type="ECO:0000313" key="2">
    <source>
        <dbReference type="WBParaSite" id="Pan_g12254.t1"/>
    </source>
</evidence>
<sequence>MISNLTSRRGYFARSLFITNYKTNLAENYFKNIDDRYARYLTRDKAVTYKHIYVKNVLEDAYSTLEIQNFIYPDLHIWEMMDSNAMQSIEGLRLRRCPALRPSFYKFIETVVPQIMPDYHVVRVGDLVTVKRNH</sequence>
<keyword evidence="1" id="KW-1185">Reference proteome</keyword>
<dbReference type="WBParaSite" id="Pan_g12254.t1">
    <property type="protein sequence ID" value="Pan_g12254.t1"/>
    <property type="gene ID" value="Pan_g12254"/>
</dbReference>
<reference evidence="2" key="2">
    <citation type="submission" date="2020-10" db="UniProtKB">
        <authorList>
            <consortium name="WormBaseParasite"/>
        </authorList>
    </citation>
    <scope>IDENTIFICATION</scope>
</reference>
<name>A0A7E4USC6_PANRE</name>
<organism evidence="1 2">
    <name type="scientific">Panagrellus redivivus</name>
    <name type="common">Microworm</name>
    <dbReference type="NCBI Taxonomy" id="6233"/>
    <lineage>
        <taxon>Eukaryota</taxon>
        <taxon>Metazoa</taxon>
        <taxon>Ecdysozoa</taxon>
        <taxon>Nematoda</taxon>
        <taxon>Chromadorea</taxon>
        <taxon>Rhabditida</taxon>
        <taxon>Tylenchina</taxon>
        <taxon>Panagrolaimomorpha</taxon>
        <taxon>Panagrolaimoidea</taxon>
        <taxon>Panagrolaimidae</taxon>
        <taxon>Panagrellus</taxon>
    </lineage>
</organism>
<dbReference type="Proteomes" id="UP000492821">
    <property type="component" value="Unassembled WGS sequence"/>
</dbReference>
<accession>A0A7E4USC6</accession>
<reference evidence="1" key="1">
    <citation type="journal article" date="2013" name="Genetics">
        <title>The draft genome and transcriptome of Panagrellus redivivus are shaped by the harsh demands of a free-living lifestyle.</title>
        <authorList>
            <person name="Srinivasan J."/>
            <person name="Dillman A.R."/>
            <person name="Macchietto M.G."/>
            <person name="Heikkinen L."/>
            <person name="Lakso M."/>
            <person name="Fracchia K.M."/>
            <person name="Antoshechkin I."/>
            <person name="Mortazavi A."/>
            <person name="Wong G."/>
            <person name="Sternberg P.W."/>
        </authorList>
    </citation>
    <scope>NUCLEOTIDE SEQUENCE [LARGE SCALE GENOMIC DNA]</scope>
    <source>
        <strain evidence="1">MT8872</strain>
    </source>
</reference>